<dbReference type="RefSeq" id="WP_130613075.1">
    <property type="nucleotide sequence ID" value="NZ_AP019369.1"/>
</dbReference>
<keyword evidence="9 21" id="KW-0418">Kinase</keyword>
<feature type="domain" description="Histidine kinase" evidence="18">
    <location>
        <begin position="180"/>
        <end position="401"/>
    </location>
</feature>
<evidence type="ECO:0000256" key="1">
    <source>
        <dbReference type="ARBA" id="ARBA00000085"/>
    </source>
</evidence>
<evidence type="ECO:0000313" key="22">
    <source>
        <dbReference type="Proteomes" id="UP000291236"/>
    </source>
</evidence>
<evidence type="ECO:0000256" key="7">
    <source>
        <dbReference type="ARBA" id="ARBA00022692"/>
    </source>
</evidence>
<dbReference type="KEGG" id="sbf:JCM31447_31270"/>
<dbReference type="InterPro" id="IPR005467">
    <property type="entry name" value="His_kinase_dom"/>
</dbReference>
<keyword evidence="11" id="KW-1133">Transmembrane helix</keyword>
<dbReference type="Proteomes" id="UP000291236">
    <property type="component" value="Plasmid 79K"/>
</dbReference>
<evidence type="ECO:0000313" key="21">
    <source>
        <dbReference type="EMBL" id="BBH54653.1"/>
    </source>
</evidence>
<dbReference type="GO" id="GO:0005886">
    <property type="term" value="C:plasma membrane"/>
    <property type="evidence" value="ECO:0007669"/>
    <property type="project" value="UniProtKB-SubCell"/>
</dbReference>
<evidence type="ECO:0000256" key="8">
    <source>
        <dbReference type="ARBA" id="ARBA00022741"/>
    </source>
</evidence>
<dbReference type="InterPro" id="IPR003661">
    <property type="entry name" value="HisK_dim/P_dom"/>
</dbReference>
<comment type="subcellular location">
    <subcellularLocation>
        <location evidence="2">Cell membrane</location>
        <topology evidence="2">Multi-pass membrane protein</topology>
    </subcellularLocation>
</comment>
<dbReference type="Gene3D" id="3.40.50.2300">
    <property type="match status" value="1"/>
</dbReference>
<dbReference type="Pfam" id="PF02518">
    <property type="entry name" value="HATPase_c"/>
    <property type="match status" value="1"/>
</dbReference>
<organism evidence="21 22">
    <name type="scientific">Fluviispira sanaruensis</name>
    <dbReference type="NCBI Taxonomy" id="2493639"/>
    <lineage>
        <taxon>Bacteria</taxon>
        <taxon>Pseudomonadati</taxon>
        <taxon>Bdellovibrionota</taxon>
        <taxon>Oligoflexia</taxon>
        <taxon>Silvanigrellales</taxon>
        <taxon>Silvanigrellaceae</taxon>
        <taxon>Fluviispira</taxon>
    </lineage>
</organism>
<dbReference type="InterPro" id="IPR008207">
    <property type="entry name" value="Sig_transdc_His_kin_Hpt_dom"/>
</dbReference>
<keyword evidence="21" id="KW-0614">Plasmid</keyword>
<keyword evidence="13" id="KW-0472">Membrane</keyword>
<dbReference type="SUPFAM" id="SSF55874">
    <property type="entry name" value="ATPase domain of HSP90 chaperone/DNA topoisomerase II/histidine kinase"/>
    <property type="match status" value="1"/>
</dbReference>
<evidence type="ECO:0000259" key="20">
    <source>
        <dbReference type="PROSITE" id="PS50894"/>
    </source>
</evidence>
<evidence type="ECO:0000256" key="16">
    <source>
        <dbReference type="PROSITE-ProRule" id="PRU00110"/>
    </source>
</evidence>
<dbReference type="Pfam" id="PF01590">
    <property type="entry name" value="GAF"/>
    <property type="match status" value="1"/>
</dbReference>
<dbReference type="CDD" id="cd17546">
    <property type="entry name" value="REC_hyHK_CKI1_RcsC-like"/>
    <property type="match status" value="1"/>
</dbReference>
<reference evidence="21 22" key="1">
    <citation type="submission" date="2018-12" db="EMBL/GenBank/DDBJ databases">
        <title>Rubrispira sanarue gen. nov., sp., nov., a member of the order Silvanigrellales, isolated from a brackish lake in Hamamatsu Japan.</title>
        <authorList>
            <person name="Maejima Y."/>
            <person name="Iino T."/>
            <person name="Muraguchi Y."/>
            <person name="Fukuda K."/>
            <person name="Nojiri H."/>
            <person name="Ohkuma M."/>
            <person name="Moriuchi R."/>
            <person name="Dohra H."/>
            <person name="Kimbara K."/>
            <person name="Shintani M."/>
        </authorList>
    </citation>
    <scope>NUCLEOTIDE SEQUENCE [LARGE SCALE GENOMIC DNA]</scope>
    <source>
        <strain evidence="21 22">RF1110005</strain>
        <plasmid evidence="21 22">79K</plasmid>
    </source>
</reference>
<dbReference type="SUPFAM" id="SSF52172">
    <property type="entry name" value="CheY-like"/>
    <property type="match status" value="1"/>
</dbReference>
<evidence type="ECO:0000259" key="18">
    <source>
        <dbReference type="PROSITE" id="PS50109"/>
    </source>
</evidence>
<evidence type="ECO:0000256" key="11">
    <source>
        <dbReference type="ARBA" id="ARBA00022989"/>
    </source>
</evidence>
<dbReference type="InterPro" id="IPR001789">
    <property type="entry name" value="Sig_transdc_resp-reg_receiver"/>
</dbReference>
<evidence type="ECO:0000256" key="4">
    <source>
        <dbReference type="ARBA" id="ARBA00022475"/>
    </source>
</evidence>
<dbReference type="InterPro" id="IPR036890">
    <property type="entry name" value="HATPase_C_sf"/>
</dbReference>
<dbReference type="PRINTS" id="PR00344">
    <property type="entry name" value="BCTRLSENSOR"/>
</dbReference>
<dbReference type="SUPFAM" id="SSF55781">
    <property type="entry name" value="GAF domain-like"/>
    <property type="match status" value="1"/>
</dbReference>
<evidence type="ECO:0000256" key="9">
    <source>
        <dbReference type="ARBA" id="ARBA00022777"/>
    </source>
</evidence>
<dbReference type="GO" id="GO:0000155">
    <property type="term" value="F:phosphorelay sensor kinase activity"/>
    <property type="evidence" value="ECO:0007669"/>
    <property type="project" value="InterPro"/>
</dbReference>
<dbReference type="OrthoDB" id="5287409at2"/>
<geneLocation type="plasmid" evidence="21 22">
    <name>79K</name>
</geneLocation>
<accession>A0A4P2VMM3</accession>
<dbReference type="Pfam" id="PF00512">
    <property type="entry name" value="HisKA"/>
    <property type="match status" value="1"/>
</dbReference>
<dbReference type="SMART" id="SM00448">
    <property type="entry name" value="REC"/>
    <property type="match status" value="1"/>
</dbReference>
<dbReference type="PANTHER" id="PTHR45339:SF1">
    <property type="entry name" value="HYBRID SIGNAL TRANSDUCTION HISTIDINE KINASE J"/>
    <property type="match status" value="1"/>
</dbReference>
<evidence type="ECO:0000259" key="19">
    <source>
        <dbReference type="PROSITE" id="PS50110"/>
    </source>
</evidence>
<keyword evidence="12" id="KW-0902">Two-component regulatory system</keyword>
<dbReference type="FunFam" id="3.30.565.10:FF:000010">
    <property type="entry name" value="Sensor histidine kinase RcsC"/>
    <property type="match status" value="1"/>
</dbReference>
<keyword evidence="6" id="KW-0808">Transferase</keyword>
<proteinExistence type="predicted"/>
<protein>
    <recommendedName>
        <fullName evidence="15">Sensory/regulatory protein RpfC</fullName>
        <ecNumber evidence="3">2.7.13.3</ecNumber>
    </recommendedName>
</protein>
<sequence>MKIAPLPSDEKERLVKLENYRILDSIPEQDFDDLTFLASHICKVPIALISLVDKNRQWFKSKIGLNASETSRDLAFCSHAILQEEVFIIPDSLKDERFHDNPLATGAPNVRFYAGAPLQTSSGHRIGTLCVIDNIPRDLTLEQIKALQALARQVISQLELRLSTANAENAIKTKSAFFANISHEIRTPMNGIIGMTNLLLDALVKPANIDKLKIIQNCSNSLLDLINDILDFSKLEVDKVELEINPFSLQSLVKEIVELLNVKASEKGITLSYQHNSSIPLVLIGDRMRIRQILMNLVSNALKFTAKGNIEILSQAILIDVKKWKISLSVRDSGIGISEDVINKLFVSFSQADASTTRKYGGSGLGLAISKRLCEKMGGTIWVESSVGKGSTFSFTFIAEEGNASQIDLSENPTPIFDPKMGLKLPLSILIAEDNHTNQLVVSGFLAKLGYQAAIVNNGKEVLESLEHNSYDLILMDCHMPEMDGFEATKEILLKYKDSKIPRIIALTASAMKEDIEQCFASGMNGFLGKPITMPSLIDIINRCTSNQTPLEIENTKLTEIKSTPTSFNKKAFLGNYLGMEDFSTTVIMDFLIAIPKLVSAVETSLQNKDPYALEIAAHTLVGALSNFFAESAISLAKKLEKMGHDKSIDNSMEIFQELSSKISILKYELRELINKEDIYE</sequence>
<dbReference type="PROSITE" id="PS50109">
    <property type="entry name" value="HIS_KIN"/>
    <property type="match status" value="1"/>
</dbReference>
<dbReference type="InterPro" id="IPR029016">
    <property type="entry name" value="GAF-like_dom_sf"/>
</dbReference>
<keyword evidence="4" id="KW-1003">Cell membrane</keyword>
<dbReference type="SMART" id="SM00065">
    <property type="entry name" value="GAF"/>
    <property type="match status" value="1"/>
</dbReference>
<evidence type="ECO:0000256" key="14">
    <source>
        <dbReference type="ARBA" id="ARBA00064003"/>
    </source>
</evidence>
<evidence type="ECO:0000256" key="10">
    <source>
        <dbReference type="ARBA" id="ARBA00022840"/>
    </source>
</evidence>
<dbReference type="InterPro" id="IPR003018">
    <property type="entry name" value="GAF"/>
</dbReference>
<dbReference type="Gene3D" id="1.20.120.160">
    <property type="entry name" value="HPT domain"/>
    <property type="match status" value="1"/>
</dbReference>
<keyword evidence="10" id="KW-0067">ATP-binding</keyword>
<evidence type="ECO:0000256" key="13">
    <source>
        <dbReference type="ARBA" id="ARBA00023136"/>
    </source>
</evidence>
<feature type="modified residue" description="4-aspartylphosphate" evidence="17">
    <location>
        <position position="477"/>
    </location>
</feature>
<evidence type="ECO:0000256" key="15">
    <source>
        <dbReference type="ARBA" id="ARBA00068150"/>
    </source>
</evidence>
<evidence type="ECO:0000256" key="6">
    <source>
        <dbReference type="ARBA" id="ARBA00022679"/>
    </source>
</evidence>
<dbReference type="InterPro" id="IPR036097">
    <property type="entry name" value="HisK_dim/P_sf"/>
</dbReference>
<comment type="subunit">
    <text evidence="14">At low DSF concentrations, interacts with RpfF.</text>
</comment>
<gene>
    <name evidence="21" type="ORF">JCM31447_31270</name>
</gene>
<dbReference type="FunFam" id="1.10.287.130:FF:000002">
    <property type="entry name" value="Two-component osmosensing histidine kinase"/>
    <property type="match status" value="1"/>
</dbReference>
<evidence type="ECO:0000256" key="5">
    <source>
        <dbReference type="ARBA" id="ARBA00022553"/>
    </source>
</evidence>
<evidence type="ECO:0000256" key="2">
    <source>
        <dbReference type="ARBA" id="ARBA00004651"/>
    </source>
</evidence>
<dbReference type="InterPro" id="IPR003594">
    <property type="entry name" value="HATPase_dom"/>
</dbReference>
<feature type="domain" description="HPt" evidence="20">
    <location>
        <begin position="580"/>
        <end position="673"/>
    </location>
</feature>
<dbReference type="CDD" id="cd00082">
    <property type="entry name" value="HisKA"/>
    <property type="match status" value="1"/>
</dbReference>
<dbReference type="InterPro" id="IPR036641">
    <property type="entry name" value="HPT_dom_sf"/>
</dbReference>
<dbReference type="SUPFAM" id="SSF47384">
    <property type="entry name" value="Homodimeric domain of signal transducing histidine kinase"/>
    <property type="match status" value="1"/>
</dbReference>
<dbReference type="SMART" id="SM00388">
    <property type="entry name" value="HisKA"/>
    <property type="match status" value="1"/>
</dbReference>
<dbReference type="SUPFAM" id="SSF47226">
    <property type="entry name" value="Histidine-containing phosphotransfer domain, HPT domain"/>
    <property type="match status" value="1"/>
</dbReference>
<name>A0A4P2VMM3_FLUSA</name>
<keyword evidence="22" id="KW-1185">Reference proteome</keyword>
<dbReference type="PROSITE" id="PS50894">
    <property type="entry name" value="HPT"/>
    <property type="match status" value="1"/>
</dbReference>
<dbReference type="AlphaFoldDB" id="A0A4P2VMM3"/>
<evidence type="ECO:0000256" key="12">
    <source>
        <dbReference type="ARBA" id="ARBA00023012"/>
    </source>
</evidence>
<evidence type="ECO:0000256" key="17">
    <source>
        <dbReference type="PROSITE-ProRule" id="PRU00169"/>
    </source>
</evidence>
<feature type="domain" description="Response regulatory" evidence="19">
    <location>
        <begin position="428"/>
        <end position="545"/>
    </location>
</feature>
<keyword evidence="7" id="KW-0812">Transmembrane</keyword>
<dbReference type="EMBL" id="AP019369">
    <property type="protein sequence ID" value="BBH54653.1"/>
    <property type="molecule type" value="Genomic_DNA"/>
</dbReference>
<feature type="modified residue" description="Phosphohistidine" evidence="16">
    <location>
        <position position="619"/>
    </location>
</feature>
<dbReference type="PROSITE" id="PS50110">
    <property type="entry name" value="RESPONSE_REGULATORY"/>
    <property type="match status" value="1"/>
</dbReference>
<dbReference type="Pfam" id="PF00072">
    <property type="entry name" value="Response_reg"/>
    <property type="match status" value="1"/>
</dbReference>
<dbReference type="Gene3D" id="3.30.565.10">
    <property type="entry name" value="Histidine kinase-like ATPase, C-terminal domain"/>
    <property type="match status" value="1"/>
</dbReference>
<dbReference type="SMART" id="SM00387">
    <property type="entry name" value="HATPase_c"/>
    <property type="match status" value="1"/>
</dbReference>
<keyword evidence="8" id="KW-0547">Nucleotide-binding</keyword>
<dbReference type="CDD" id="cd16922">
    <property type="entry name" value="HATPase_EvgS-ArcB-TorS-like"/>
    <property type="match status" value="1"/>
</dbReference>
<dbReference type="InterPro" id="IPR011006">
    <property type="entry name" value="CheY-like_superfamily"/>
</dbReference>
<dbReference type="EC" id="2.7.13.3" evidence="3"/>
<keyword evidence="5 17" id="KW-0597">Phosphoprotein</keyword>
<dbReference type="Gene3D" id="3.30.450.40">
    <property type="match status" value="1"/>
</dbReference>
<dbReference type="InterPro" id="IPR004358">
    <property type="entry name" value="Sig_transdc_His_kin-like_C"/>
</dbReference>
<dbReference type="Gene3D" id="1.10.287.130">
    <property type="match status" value="1"/>
</dbReference>
<evidence type="ECO:0000256" key="3">
    <source>
        <dbReference type="ARBA" id="ARBA00012438"/>
    </source>
</evidence>
<comment type="catalytic activity">
    <reaction evidence="1">
        <text>ATP + protein L-histidine = ADP + protein N-phospho-L-histidine.</text>
        <dbReference type="EC" id="2.7.13.3"/>
    </reaction>
</comment>
<dbReference type="GO" id="GO:0005524">
    <property type="term" value="F:ATP binding"/>
    <property type="evidence" value="ECO:0007669"/>
    <property type="project" value="UniProtKB-KW"/>
</dbReference>
<dbReference type="PANTHER" id="PTHR45339">
    <property type="entry name" value="HYBRID SIGNAL TRANSDUCTION HISTIDINE KINASE J"/>
    <property type="match status" value="1"/>
</dbReference>